<dbReference type="Proteomes" id="UP000193944">
    <property type="component" value="Unassembled WGS sequence"/>
</dbReference>
<dbReference type="PANTHER" id="PTHR12385">
    <property type="entry name" value="CHOLINE TRANSPORTER-LIKE (SLC FAMILY 44)"/>
    <property type="match status" value="1"/>
</dbReference>
<evidence type="ECO:0000256" key="5">
    <source>
        <dbReference type="ARBA" id="ARBA00022692"/>
    </source>
</evidence>
<feature type="transmembrane region" description="Helical" evidence="8">
    <location>
        <begin position="1466"/>
        <end position="1489"/>
    </location>
</feature>
<reference evidence="9 10" key="2">
    <citation type="submission" date="2016-08" db="EMBL/GenBank/DDBJ databases">
        <title>Pervasive Adenine N6-methylation of Active Genes in Fungi.</title>
        <authorList>
            <consortium name="DOE Joint Genome Institute"/>
            <person name="Mondo S.J."/>
            <person name="Dannebaum R.O."/>
            <person name="Kuo R.C."/>
            <person name="Labutti K."/>
            <person name="Haridas S."/>
            <person name="Kuo A."/>
            <person name="Salamov A."/>
            <person name="Ahrendt S.R."/>
            <person name="Lipzen A."/>
            <person name="Sullivan W."/>
            <person name="Andreopoulos W.B."/>
            <person name="Clum A."/>
            <person name="Lindquist E."/>
            <person name="Daum C."/>
            <person name="Ramamoorthy G.K."/>
            <person name="Gryganskyi A."/>
            <person name="Culley D."/>
            <person name="Magnuson J.K."/>
            <person name="James T.Y."/>
            <person name="O'Malley M.A."/>
            <person name="Stajich J.E."/>
            <person name="Spatafora J.W."/>
            <person name="Visel A."/>
            <person name="Grigoriev I.V."/>
        </authorList>
    </citation>
    <scope>NUCLEOTIDE SEQUENCE [LARGE SCALE GENOMIC DNA]</scope>
    <source>
        <strain evidence="9 10">S4</strain>
    </source>
</reference>
<dbReference type="Pfam" id="PF04515">
    <property type="entry name" value="Choline_transpo"/>
    <property type="match status" value="1"/>
</dbReference>
<feature type="transmembrane region" description="Helical" evidence="8">
    <location>
        <begin position="1304"/>
        <end position="1325"/>
    </location>
</feature>
<dbReference type="STRING" id="1754192.A0A1Y1X7N7"/>
<evidence type="ECO:0000256" key="4">
    <source>
        <dbReference type="ARBA" id="ARBA00015388"/>
    </source>
</evidence>
<evidence type="ECO:0000256" key="3">
    <source>
        <dbReference type="ARBA" id="ARBA00007168"/>
    </source>
</evidence>
<evidence type="ECO:0000313" key="9">
    <source>
        <dbReference type="EMBL" id="ORX81771.1"/>
    </source>
</evidence>
<name>A0A1Y1X7N7_9FUNG</name>
<dbReference type="GO" id="GO:0022857">
    <property type="term" value="F:transmembrane transporter activity"/>
    <property type="evidence" value="ECO:0007669"/>
    <property type="project" value="InterPro"/>
</dbReference>
<feature type="transmembrane region" description="Helical" evidence="8">
    <location>
        <begin position="1435"/>
        <end position="1454"/>
    </location>
</feature>
<protein>
    <recommendedName>
        <fullName evidence="4">Protein PNS1</fullName>
    </recommendedName>
</protein>
<accession>A0A1Y1X7N7</accession>
<dbReference type="OrthoDB" id="2101616at2759"/>
<keyword evidence="7 8" id="KW-0472">Membrane</keyword>
<gene>
    <name evidence="9" type="ORF">BCR32DRAFT_293066</name>
</gene>
<feature type="transmembrane region" description="Helical" evidence="8">
    <location>
        <begin position="1272"/>
        <end position="1292"/>
    </location>
</feature>
<keyword evidence="5 8" id="KW-0812">Transmembrane</keyword>
<feature type="transmembrane region" description="Helical" evidence="8">
    <location>
        <begin position="1042"/>
        <end position="1063"/>
    </location>
</feature>
<dbReference type="InterPro" id="IPR007603">
    <property type="entry name" value="Choline_transptr-like"/>
</dbReference>
<organism evidence="9 10">
    <name type="scientific">Anaeromyces robustus</name>
    <dbReference type="NCBI Taxonomy" id="1754192"/>
    <lineage>
        <taxon>Eukaryota</taxon>
        <taxon>Fungi</taxon>
        <taxon>Fungi incertae sedis</taxon>
        <taxon>Chytridiomycota</taxon>
        <taxon>Chytridiomycota incertae sedis</taxon>
        <taxon>Neocallimastigomycetes</taxon>
        <taxon>Neocallimastigales</taxon>
        <taxon>Neocallimastigaceae</taxon>
        <taxon>Anaeromyces</taxon>
    </lineage>
</organism>
<dbReference type="GO" id="GO:0016020">
    <property type="term" value="C:membrane"/>
    <property type="evidence" value="ECO:0007669"/>
    <property type="project" value="UniProtKB-SubCell"/>
</dbReference>
<keyword evidence="6 8" id="KW-1133">Transmembrane helix</keyword>
<evidence type="ECO:0000256" key="1">
    <source>
        <dbReference type="ARBA" id="ARBA00002957"/>
    </source>
</evidence>
<comment type="caution">
    <text evidence="9">The sequence shown here is derived from an EMBL/GenBank/DDBJ whole genome shotgun (WGS) entry which is preliminary data.</text>
</comment>
<comment type="similarity">
    <text evidence="3">Belongs to the CTL (choline transporter-like) family.</text>
</comment>
<evidence type="ECO:0000256" key="7">
    <source>
        <dbReference type="ARBA" id="ARBA00023136"/>
    </source>
</evidence>
<proteinExistence type="inferred from homology"/>
<evidence type="ECO:0000256" key="8">
    <source>
        <dbReference type="SAM" id="Phobius"/>
    </source>
</evidence>
<keyword evidence="10" id="KW-1185">Reference proteome</keyword>
<reference evidence="9 10" key="1">
    <citation type="submission" date="2016-08" db="EMBL/GenBank/DDBJ databases">
        <title>A Parts List for Fungal Cellulosomes Revealed by Comparative Genomics.</title>
        <authorList>
            <consortium name="DOE Joint Genome Institute"/>
            <person name="Haitjema C.H."/>
            <person name="Gilmore S.P."/>
            <person name="Henske J.K."/>
            <person name="Solomon K.V."/>
            <person name="De Groot R."/>
            <person name="Kuo A."/>
            <person name="Mondo S.J."/>
            <person name="Salamov A.A."/>
            <person name="Labutti K."/>
            <person name="Zhao Z."/>
            <person name="Chiniquy J."/>
            <person name="Barry K."/>
            <person name="Brewer H.M."/>
            <person name="Purvine S.O."/>
            <person name="Wright A.T."/>
            <person name="Boxma B."/>
            <person name="Van Alen T."/>
            <person name="Hackstein J.H."/>
            <person name="Baker S.E."/>
            <person name="Grigoriev I.V."/>
            <person name="O'Malley M.A."/>
        </authorList>
    </citation>
    <scope>NUCLEOTIDE SEQUENCE [LARGE SCALE GENOMIC DNA]</scope>
    <source>
        <strain evidence="9 10">S4</strain>
    </source>
</reference>
<evidence type="ECO:0000256" key="6">
    <source>
        <dbReference type="ARBA" id="ARBA00022989"/>
    </source>
</evidence>
<dbReference type="PANTHER" id="PTHR12385:SF4">
    <property type="entry name" value="PROTEIN PNS1"/>
    <property type="match status" value="1"/>
</dbReference>
<comment type="subcellular location">
    <subcellularLocation>
        <location evidence="2">Membrane</location>
        <topology evidence="2">Multi-pass membrane protein</topology>
    </subcellularLocation>
</comment>
<feature type="transmembrane region" description="Helical" evidence="8">
    <location>
        <begin position="1527"/>
        <end position="1552"/>
    </location>
</feature>
<evidence type="ECO:0000313" key="10">
    <source>
        <dbReference type="Proteomes" id="UP000193944"/>
    </source>
</evidence>
<evidence type="ECO:0000256" key="2">
    <source>
        <dbReference type="ARBA" id="ARBA00004141"/>
    </source>
</evidence>
<sequence>MNGSNINEGYDLWIKQHKEWTEGHIPYDPNGSASSDYKKHPVVRNIPKYQLPNIYNNLTSHSCKKFVRPVPLSFIFAIYSNSWNNEKGSWELSDDSKWEVRYIRIHFHLEKITSSVTISQLVPKMRISRLEVIVLEKDEDYVISKLKTPIYSLYEMKFIYSLYIIFNAYSIYANVYAREEVEKEDCDNQINEYEDCIYMADTIDYEDHCAIIASDKCKNFYDNLSTVVPSCQENFDIMYICTTDNNEEFCSFHSVFFDNDDETDLADDEIISTTCKSEKCTNAYLSFLDSVENIEKIVMDDYDTNEETKSKEAKFNEARNKLKSNECTAQQNNDLKDKNLVYCNEGEEDGCYFYINDNKDGLIYCENDKKCQEFSLNRGCYIDAVNQRFIYCNKKKDCYYILRKDGIFVDPNGKEDVECNSKNSQIITMKNDYYFINTYYTFIYCDNNNKCEEIRCSDGVDYNYLVNAIDKTLYYCSSGNVVRINVKTGYYFGYVDSRQNKKLIDCENYTNQCQSISSPNDGYYFTFDDDIINCENSSCYKVYIDENEYKIDKGNNDLYYCVEKKCQKIEKKVGYYFSGYNIVYCDENKFCENIKKEKGIYYMNNGEEEDLIYCKMDFYNNKKCCYISRITGYYISSLNNNLIYCDNNKYCKEVSSNKGYYILGVEYDKTENNIIYCDENNDCKETYLDSGYYFNPRNNRTINCTSKKCYEVPSQEEEIPSQEKEQFSEESGIHIDSIDHRLIFCENNYCYRIDHEEGYYWGYNKRVIYCDNTECKKIYGVRGFYINNMDKGLIYCHESNSCITIDPISNIYYFSASNNKLIYCNKNHLCHLIRNPADGYYVANVRSVSNDDRVSKCKINICTLYDDFWLLYEPISEYKNIHTYIFKTVDYDENFIYYDNINDKSYILTNNDYDIYNKRAYYIHLKNIKPNTFPDIKKGDGNLLLKVDDNSIYRVDTGSNEKCFYTTNIIDIDNDKFYNIIFSNYKCFTCPGGNESCQYRTDLIYLIKRIDRKKDNIVNEKKKYNFNNFDVDLYDKYDKISLILFIIFILITIIFFFVGAFSLKKYGLPNNDSFYIQYFEKFRDDLNREPIIYTNETEPKPTTISNNDQEITNNKFLNILNRNTNITDFNRMDTSKNNNLFILDLDDESLFDKFTENNNTKNKYSEYNNINAKDRRKNHITIENSRKMNKNKRLFGIPFFNSDDDDADGDDNNEEMEVEEEMDEDDELSIFLNSLLGSDNNKLIRIALSKVVLENSLLAVKKHPLILGLNSITTVCGIVINLIIVTSVYGIVVKYDHMENVTKVDGFNIFEALILAFLLFSYYFLNEIINNIIYVTISGTVTFHLERSVLRSPIIKSFKRSLIQRFGSICLGSLLNTFVRRTESFMNSEKKERMDEKFNKILDFCFGNDENENDENETPKRGCCCCCSCRIICKYIWYIFVLYTCFVIVLFAFIDDKRVDRLLILIFLYIPIGVINITVYLLEFLILLFNDYTFSVIGIYWKTYVKSSKVTFHIMEDYGFDALCNDTIIRCILIVSKYVIILLSLLISNIVIKLLNVNEQTKFVYLTGLFFICRKIFSSITSGIHTTSYQDESDIENRFENEALDGKKLQNLFSKENESEFIVSMIDKFVDTQDDILSHFNAYYTKVKNSFLFGNK</sequence>
<dbReference type="EMBL" id="MCFG01000111">
    <property type="protein sequence ID" value="ORX81771.1"/>
    <property type="molecule type" value="Genomic_DNA"/>
</dbReference>
<comment type="function">
    <text evidence="1">Probably involved in transport through the plasma membrane.</text>
</comment>